<evidence type="ECO:0000313" key="2">
    <source>
        <dbReference type="Proteomes" id="UP001219066"/>
    </source>
</evidence>
<accession>A0AAX3SR98</accession>
<reference evidence="1" key="1">
    <citation type="submission" date="2023-03" db="EMBL/GenBank/DDBJ databases">
        <title>Synergistic degradation of erythromycin by symbiotic bacteria Ery-6A and Ery-6B and application in simulated water remediation.</title>
        <authorList>
            <person name="Xu S."/>
        </authorList>
    </citation>
    <scope>NUCLEOTIDE SEQUENCE</scope>
    <source>
        <strain evidence="1">Ery-6A</strain>
    </source>
</reference>
<evidence type="ECO:0000313" key="1">
    <source>
        <dbReference type="EMBL" id="WFF82551.1"/>
    </source>
</evidence>
<protein>
    <recommendedName>
        <fullName evidence="3">DUF2913 family protein</fullName>
    </recommendedName>
</protein>
<organism evidence="1 2">
    <name type="scientific">Delftia tsuruhatensis</name>
    <dbReference type="NCBI Taxonomy" id="180282"/>
    <lineage>
        <taxon>Bacteria</taxon>
        <taxon>Pseudomonadati</taxon>
        <taxon>Pseudomonadota</taxon>
        <taxon>Betaproteobacteria</taxon>
        <taxon>Burkholderiales</taxon>
        <taxon>Comamonadaceae</taxon>
        <taxon>Delftia</taxon>
    </lineage>
</organism>
<dbReference type="RefSeq" id="WP_267179205.1">
    <property type="nucleotide sequence ID" value="NZ_CP104581.1"/>
</dbReference>
<sequence length="184" mass="21002">MRHVLQSHGHAVALTPLAFVTTAGQAPILQTGRKKSHRRCRHPPYIGSLRRCLHFDAYPRTKEMGMALNISIEQRFLTLLGQLKHMPPCSSRQEAHDMLLLLWMRICEGAGARRQLLNSMRQRTLCAEHGWKNLDKSPCYWDSETTPGIRIYLHANGTIVIQRQGGAQDSEILHFSSHREFVEA</sequence>
<dbReference type="Proteomes" id="UP001219066">
    <property type="component" value="Chromosome"/>
</dbReference>
<proteinExistence type="predicted"/>
<dbReference type="EMBL" id="CP120956">
    <property type="protein sequence ID" value="WFF82551.1"/>
    <property type="molecule type" value="Genomic_DNA"/>
</dbReference>
<name>A0AAX3SR98_9BURK</name>
<dbReference type="AlphaFoldDB" id="A0AAX3SR98"/>
<gene>
    <name evidence="1" type="ORF">PYR84_07610</name>
</gene>
<evidence type="ECO:0008006" key="3">
    <source>
        <dbReference type="Google" id="ProtNLM"/>
    </source>
</evidence>